<feature type="region of interest" description="Disordered" evidence="1">
    <location>
        <begin position="1"/>
        <end position="25"/>
    </location>
</feature>
<evidence type="ECO:0000256" key="1">
    <source>
        <dbReference type="SAM" id="MobiDB-lite"/>
    </source>
</evidence>
<comment type="caution">
    <text evidence="2">The sequence shown here is derived from an EMBL/GenBank/DDBJ whole genome shotgun (WGS) entry which is preliminary data.</text>
</comment>
<gene>
    <name evidence="2" type="ORF">CDAR_510371</name>
</gene>
<keyword evidence="3" id="KW-1185">Reference proteome</keyword>
<accession>A0AAV4UY11</accession>
<dbReference type="EMBL" id="BPLQ01012129">
    <property type="protein sequence ID" value="GIY62792.1"/>
    <property type="molecule type" value="Genomic_DNA"/>
</dbReference>
<feature type="compositionally biased region" description="Basic and acidic residues" evidence="1">
    <location>
        <begin position="102"/>
        <end position="112"/>
    </location>
</feature>
<name>A0AAV4UY11_9ARAC</name>
<evidence type="ECO:0000313" key="2">
    <source>
        <dbReference type="EMBL" id="GIY62792.1"/>
    </source>
</evidence>
<sequence>MRNSSKSRASIGPVTKPNSRAFQKPRSFARGWQLSKTRATKNGVKERECVCVTADDSLTGRFFFLINKNRRWAFVYLFLFRILRRVISCDIEQGGGRLSSKGSEKDKVEGVQ</sequence>
<dbReference type="AlphaFoldDB" id="A0AAV4UY11"/>
<organism evidence="2 3">
    <name type="scientific">Caerostris darwini</name>
    <dbReference type="NCBI Taxonomy" id="1538125"/>
    <lineage>
        <taxon>Eukaryota</taxon>
        <taxon>Metazoa</taxon>
        <taxon>Ecdysozoa</taxon>
        <taxon>Arthropoda</taxon>
        <taxon>Chelicerata</taxon>
        <taxon>Arachnida</taxon>
        <taxon>Araneae</taxon>
        <taxon>Araneomorphae</taxon>
        <taxon>Entelegynae</taxon>
        <taxon>Araneoidea</taxon>
        <taxon>Araneidae</taxon>
        <taxon>Caerostris</taxon>
    </lineage>
</organism>
<dbReference type="Proteomes" id="UP001054837">
    <property type="component" value="Unassembled WGS sequence"/>
</dbReference>
<reference evidence="2 3" key="1">
    <citation type="submission" date="2021-06" db="EMBL/GenBank/DDBJ databases">
        <title>Caerostris darwini draft genome.</title>
        <authorList>
            <person name="Kono N."/>
            <person name="Arakawa K."/>
        </authorList>
    </citation>
    <scope>NUCLEOTIDE SEQUENCE [LARGE SCALE GENOMIC DNA]</scope>
</reference>
<feature type="region of interest" description="Disordered" evidence="1">
    <location>
        <begin position="93"/>
        <end position="112"/>
    </location>
</feature>
<evidence type="ECO:0000313" key="3">
    <source>
        <dbReference type="Proteomes" id="UP001054837"/>
    </source>
</evidence>
<proteinExistence type="predicted"/>
<protein>
    <submittedName>
        <fullName evidence="2">Uncharacterized protein</fullName>
    </submittedName>
</protein>